<protein>
    <submittedName>
        <fullName evidence="1">Uncharacterized protein</fullName>
    </submittedName>
</protein>
<organism evidence="1 2">
    <name type="scientific">Listeria innocua ATCC 33091</name>
    <dbReference type="NCBI Taxonomy" id="1002366"/>
    <lineage>
        <taxon>Bacteria</taxon>
        <taxon>Bacillati</taxon>
        <taxon>Bacillota</taxon>
        <taxon>Bacilli</taxon>
        <taxon>Bacillales</taxon>
        <taxon>Listeriaceae</taxon>
        <taxon>Listeria</taxon>
    </lineage>
</organism>
<dbReference type="Proteomes" id="UP000003597">
    <property type="component" value="Unassembled WGS sequence"/>
</dbReference>
<accession>A0AB72Z8L2</accession>
<gene>
    <name evidence="1" type="ORF">HMPREF0557_01683</name>
</gene>
<name>A0AB72Z8L2_LISIO</name>
<dbReference type="AlphaFoldDB" id="A0AB72Z8L2"/>
<sequence length="40" mass="5055">MKEIRYGEKTRYEEICKKALPRAYYNYSKVANFLHVRWWI</sequence>
<keyword evidence="2" id="KW-1185">Reference proteome</keyword>
<evidence type="ECO:0000313" key="1">
    <source>
        <dbReference type="EMBL" id="EHN60943.1"/>
    </source>
</evidence>
<proteinExistence type="predicted"/>
<comment type="caution">
    <text evidence="1">The sequence shown here is derived from an EMBL/GenBank/DDBJ whole genome shotgun (WGS) entry which is preliminary data.</text>
</comment>
<evidence type="ECO:0000313" key="2">
    <source>
        <dbReference type="Proteomes" id="UP000003597"/>
    </source>
</evidence>
<dbReference type="EMBL" id="AGCN01000032">
    <property type="protein sequence ID" value="EHN60943.1"/>
    <property type="molecule type" value="Genomic_DNA"/>
</dbReference>
<reference evidence="1 2" key="1">
    <citation type="submission" date="2011-08" db="EMBL/GenBank/DDBJ databases">
        <authorList>
            <person name="Weinstock G."/>
            <person name="Sodergren E."/>
            <person name="Clifton S."/>
            <person name="Fulton L."/>
            <person name="Fulton B."/>
            <person name="Courtney L."/>
            <person name="Fronick C."/>
            <person name="Harrison M."/>
            <person name="Strong C."/>
            <person name="Farmer C."/>
            <person name="Delahaunty K."/>
            <person name="Markovic C."/>
            <person name="Hall O."/>
            <person name="Minx P."/>
            <person name="Tomlinson C."/>
            <person name="Mitreva M."/>
            <person name="Hou S."/>
            <person name="Chen J."/>
            <person name="Wollam A."/>
            <person name="Pepin K.H."/>
            <person name="Johnson M."/>
            <person name="Bhonagiri V."/>
            <person name="Zhang X."/>
            <person name="Suruliraj S."/>
            <person name="Warren W."/>
            <person name="Chinwalla A."/>
            <person name="Mardis E.R."/>
            <person name="Wilson R.K."/>
        </authorList>
    </citation>
    <scope>NUCLEOTIDE SEQUENCE [LARGE SCALE GENOMIC DNA]</scope>
    <source>
        <strain evidence="1 2">ATCC 33091</strain>
    </source>
</reference>